<organism evidence="1 2">
    <name type="scientific">Phytophthora megakarya</name>
    <dbReference type="NCBI Taxonomy" id="4795"/>
    <lineage>
        <taxon>Eukaryota</taxon>
        <taxon>Sar</taxon>
        <taxon>Stramenopiles</taxon>
        <taxon>Oomycota</taxon>
        <taxon>Peronosporomycetes</taxon>
        <taxon>Peronosporales</taxon>
        <taxon>Peronosporaceae</taxon>
        <taxon>Phytophthora</taxon>
    </lineage>
</organism>
<keyword evidence="2" id="KW-1185">Reference proteome</keyword>
<protein>
    <submittedName>
        <fullName evidence="1">Uncharacterized protein</fullName>
    </submittedName>
</protein>
<gene>
    <name evidence="1" type="ORF">PHMEG_00030900</name>
</gene>
<accession>A0A225UZH5</accession>
<dbReference type="Proteomes" id="UP000198211">
    <property type="component" value="Unassembled WGS sequence"/>
</dbReference>
<reference evidence="2" key="1">
    <citation type="submission" date="2017-03" db="EMBL/GenBank/DDBJ databases">
        <title>Phytopthora megakarya and P. palmivora, two closely related causual agents of cacao black pod achieved similar genome size and gene model numbers by different mechanisms.</title>
        <authorList>
            <person name="Ali S."/>
            <person name="Shao J."/>
            <person name="Larry D.J."/>
            <person name="Kronmiller B."/>
            <person name="Shen D."/>
            <person name="Strem M.D."/>
            <person name="Melnick R.L."/>
            <person name="Guiltinan M.J."/>
            <person name="Tyler B.M."/>
            <person name="Meinhardt L.W."/>
            <person name="Bailey B.A."/>
        </authorList>
    </citation>
    <scope>NUCLEOTIDE SEQUENCE [LARGE SCALE GENOMIC DNA]</scope>
    <source>
        <strain evidence="2">zdho120</strain>
    </source>
</reference>
<feature type="non-terminal residue" evidence="1">
    <location>
        <position position="1"/>
    </location>
</feature>
<proteinExistence type="predicted"/>
<sequence length="121" mass="13252">DMPQIPDRFVLGFRNYRCTHGVMQKGRGEGVREAHLNFTDCKARFDAVVTWVPSADLGGAWCVLVRNEWRMHNHHADGGDRIRGMNDLPAEGSVADNIGVLANACAGSRQIANYASNALGE</sequence>
<dbReference type="OrthoDB" id="129054at2759"/>
<dbReference type="AlphaFoldDB" id="A0A225UZH5"/>
<name>A0A225UZH5_9STRA</name>
<comment type="caution">
    <text evidence="1">The sequence shown here is derived from an EMBL/GenBank/DDBJ whole genome shotgun (WGS) entry which is preliminary data.</text>
</comment>
<evidence type="ECO:0000313" key="1">
    <source>
        <dbReference type="EMBL" id="OWY98353.1"/>
    </source>
</evidence>
<dbReference type="EMBL" id="NBNE01009496">
    <property type="protein sequence ID" value="OWY98353.1"/>
    <property type="molecule type" value="Genomic_DNA"/>
</dbReference>
<evidence type="ECO:0000313" key="2">
    <source>
        <dbReference type="Proteomes" id="UP000198211"/>
    </source>
</evidence>